<keyword evidence="3 6" id="KW-0812">Transmembrane</keyword>
<feature type="transmembrane region" description="Helical" evidence="6">
    <location>
        <begin position="221"/>
        <end position="242"/>
    </location>
</feature>
<feature type="transmembrane region" description="Helical" evidence="6">
    <location>
        <begin position="488"/>
        <end position="511"/>
    </location>
</feature>
<evidence type="ECO:0000256" key="5">
    <source>
        <dbReference type="ARBA" id="ARBA00023136"/>
    </source>
</evidence>
<accession>A0A1V9YYM4</accession>
<dbReference type="GO" id="GO:0016020">
    <property type="term" value="C:membrane"/>
    <property type="evidence" value="ECO:0007669"/>
    <property type="project" value="UniProtKB-SubCell"/>
</dbReference>
<feature type="transmembrane region" description="Helical" evidence="6">
    <location>
        <begin position="460"/>
        <end position="482"/>
    </location>
</feature>
<feature type="transmembrane region" description="Helical" evidence="6">
    <location>
        <begin position="523"/>
        <end position="547"/>
    </location>
</feature>
<protein>
    <submittedName>
        <fullName evidence="7">Folate-Biopterin Transporter (FBT) Family</fullName>
    </submittedName>
</protein>
<gene>
    <name evidence="7" type="ORF">ACHHYP_05272</name>
</gene>
<dbReference type="AlphaFoldDB" id="A0A1V9YYM4"/>
<keyword evidence="4 6" id="KW-1133">Transmembrane helix</keyword>
<dbReference type="Pfam" id="PF03092">
    <property type="entry name" value="BT1"/>
    <property type="match status" value="1"/>
</dbReference>
<keyword evidence="2" id="KW-0813">Transport</keyword>
<keyword evidence="5 6" id="KW-0472">Membrane</keyword>
<feature type="transmembrane region" description="Helical" evidence="6">
    <location>
        <begin position="187"/>
        <end position="209"/>
    </location>
</feature>
<feature type="transmembrane region" description="Helical" evidence="6">
    <location>
        <begin position="288"/>
        <end position="310"/>
    </location>
</feature>
<evidence type="ECO:0000256" key="2">
    <source>
        <dbReference type="ARBA" id="ARBA00022448"/>
    </source>
</evidence>
<evidence type="ECO:0000256" key="4">
    <source>
        <dbReference type="ARBA" id="ARBA00022989"/>
    </source>
</evidence>
<sequence>MLSMLKAGLFAKKPSVIPIMEDDSEPSPLPIYMDMQTARHIGGQRAAPAGEPDALDNFFDTLQLQTMQARRRLPKEMRLVFEAEQEILRSPAAQQQSGVVVQPENLWQTYDTVSRIHFERDGGAIRSNEGDPIKLVSKACFGLYANVLAVGFLFGAVPSLYLPPSTKWGDDYSQLPVTSLMTPLHPLFNASVGFTLFPASLRLFLAFFSDSYPFLGYRRKSYMVGGWVVAALGLLCTGLLALSSDDSSLLPSLLVATIGVTVADVAGDARMVEFAQRERLSRRGNLQALYVGIKFAFTAAGQLYIALFRYGQASAWTQNSAAYSALVFTLALVALMPVPFIWTRLVEEKAPPVVSLRDRCNALFGLLKKKSISQILVFQLVYSFLSHLGSGSGSFWKRHHVDLALETQFLLQNTSAMADAGAFAKSLAFTQGLMVSGGLLCFALPMLLCRSPLATWNWRVTFFGCTMLICVLGAAQASFVAFDTSRGPLVWYLLPLLVQFPMGIRFILSLFPIVEVAEPAYEATISTLLFTAQLAPIPLATMLFSLLEAPTQDRLRAGVDFASAATQQDVSELSSYGALIGFSAILSLCWLPTQKVGAQVMRKFGGTRRRWGQTSVALGAAATTVAVVASFLSLLPSLGCVPALGDSCRP</sequence>
<evidence type="ECO:0000256" key="6">
    <source>
        <dbReference type="SAM" id="Phobius"/>
    </source>
</evidence>
<comment type="subcellular location">
    <subcellularLocation>
        <location evidence="1">Membrane</location>
        <topology evidence="1">Multi-pass membrane protein</topology>
    </subcellularLocation>
</comment>
<dbReference type="PANTHER" id="PTHR31585:SF5">
    <property type="entry name" value="RNA-BINDING S4 DOMAIN-CONTAINING PROTEIN"/>
    <property type="match status" value="1"/>
</dbReference>
<feature type="transmembrane region" description="Helical" evidence="6">
    <location>
        <begin position="614"/>
        <end position="635"/>
    </location>
</feature>
<proteinExistence type="predicted"/>
<evidence type="ECO:0000313" key="7">
    <source>
        <dbReference type="EMBL" id="OQR90757.1"/>
    </source>
</evidence>
<dbReference type="PANTHER" id="PTHR31585">
    <property type="entry name" value="FOLATE-BIOPTERIN TRANSPORTER 1, CHLOROPLASTIC"/>
    <property type="match status" value="1"/>
</dbReference>
<reference evidence="7 8" key="1">
    <citation type="journal article" date="2014" name="Genome Biol. Evol.">
        <title>The secreted proteins of Achlya hypogyna and Thraustotheca clavata identify the ancestral oomycete secretome and reveal gene acquisitions by horizontal gene transfer.</title>
        <authorList>
            <person name="Misner I."/>
            <person name="Blouin N."/>
            <person name="Leonard G."/>
            <person name="Richards T.A."/>
            <person name="Lane C.E."/>
        </authorList>
    </citation>
    <scope>NUCLEOTIDE SEQUENCE [LARGE SCALE GENOMIC DNA]</scope>
    <source>
        <strain evidence="7 8">ATCC 48635</strain>
    </source>
</reference>
<dbReference type="InterPro" id="IPR039309">
    <property type="entry name" value="BT1"/>
</dbReference>
<evidence type="ECO:0000256" key="1">
    <source>
        <dbReference type="ARBA" id="ARBA00004141"/>
    </source>
</evidence>
<feature type="transmembrane region" description="Helical" evidence="6">
    <location>
        <begin position="427"/>
        <end position="448"/>
    </location>
</feature>
<organism evidence="7 8">
    <name type="scientific">Achlya hypogyna</name>
    <name type="common">Oomycete</name>
    <name type="synonym">Protoachlya hypogyna</name>
    <dbReference type="NCBI Taxonomy" id="1202772"/>
    <lineage>
        <taxon>Eukaryota</taxon>
        <taxon>Sar</taxon>
        <taxon>Stramenopiles</taxon>
        <taxon>Oomycota</taxon>
        <taxon>Saprolegniomycetes</taxon>
        <taxon>Saprolegniales</taxon>
        <taxon>Achlyaceae</taxon>
        <taxon>Achlya</taxon>
    </lineage>
</organism>
<evidence type="ECO:0000313" key="8">
    <source>
        <dbReference type="Proteomes" id="UP000243579"/>
    </source>
</evidence>
<dbReference type="Proteomes" id="UP000243579">
    <property type="component" value="Unassembled WGS sequence"/>
</dbReference>
<evidence type="ECO:0000256" key="3">
    <source>
        <dbReference type="ARBA" id="ARBA00022692"/>
    </source>
</evidence>
<feature type="transmembrane region" description="Helical" evidence="6">
    <location>
        <begin position="143"/>
        <end position="162"/>
    </location>
</feature>
<feature type="transmembrane region" description="Helical" evidence="6">
    <location>
        <begin position="573"/>
        <end position="593"/>
    </location>
</feature>
<keyword evidence="8" id="KW-1185">Reference proteome</keyword>
<name>A0A1V9YYM4_ACHHY</name>
<feature type="transmembrane region" description="Helical" evidence="6">
    <location>
        <begin position="322"/>
        <end position="342"/>
    </location>
</feature>
<dbReference type="OrthoDB" id="158256at2759"/>
<comment type="caution">
    <text evidence="7">The sequence shown here is derived from an EMBL/GenBank/DDBJ whole genome shotgun (WGS) entry which is preliminary data.</text>
</comment>
<dbReference type="EMBL" id="JNBR01000582">
    <property type="protein sequence ID" value="OQR90757.1"/>
    <property type="molecule type" value="Genomic_DNA"/>
</dbReference>